<reference evidence="2" key="1">
    <citation type="submission" date="2021-12" db="EMBL/GenBank/DDBJ databases">
        <title>Curvularia clavata genome.</title>
        <authorList>
            <person name="Cao Y."/>
        </authorList>
    </citation>
    <scope>NUCLEOTIDE SEQUENCE</scope>
    <source>
        <strain evidence="2">Yc1106</strain>
    </source>
</reference>
<dbReference type="Proteomes" id="UP001056012">
    <property type="component" value="Chromosome 4"/>
</dbReference>
<keyword evidence="3" id="KW-1185">Reference proteome</keyword>
<gene>
    <name evidence="2" type="ORF">yc1106_06474</name>
</gene>
<protein>
    <submittedName>
        <fullName evidence="2">Uncharacterized protein</fullName>
    </submittedName>
</protein>
<proteinExistence type="predicted"/>
<evidence type="ECO:0000313" key="3">
    <source>
        <dbReference type="Proteomes" id="UP001056012"/>
    </source>
</evidence>
<evidence type="ECO:0000313" key="2">
    <source>
        <dbReference type="EMBL" id="USP79200.1"/>
    </source>
</evidence>
<dbReference type="AlphaFoldDB" id="A0A9Q8ZBJ9"/>
<feature type="region of interest" description="Disordered" evidence="1">
    <location>
        <begin position="31"/>
        <end position="50"/>
    </location>
</feature>
<evidence type="ECO:0000256" key="1">
    <source>
        <dbReference type="SAM" id="MobiDB-lite"/>
    </source>
</evidence>
<dbReference type="PANTHER" id="PTHR37540:SF5">
    <property type="entry name" value="TRANSCRIPTION FACTOR DOMAIN-CONTAINING PROTEIN"/>
    <property type="match status" value="1"/>
</dbReference>
<dbReference type="PANTHER" id="PTHR37540">
    <property type="entry name" value="TRANSCRIPTION FACTOR (ACR-2), PUTATIVE-RELATED-RELATED"/>
    <property type="match status" value="1"/>
</dbReference>
<dbReference type="OrthoDB" id="4158087at2759"/>
<dbReference type="EMBL" id="CP089277">
    <property type="protein sequence ID" value="USP79200.1"/>
    <property type="molecule type" value="Genomic_DNA"/>
</dbReference>
<dbReference type="VEuPathDB" id="FungiDB:yc1106_06474"/>
<organism evidence="2 3">
    <name type="scientific">Curvularia clavata</name>
    <dbReference type="NCBI Taxonomy" id="95742"/>
    <lineage>
        <taxon>Eukaryota</taxon>
        <taxon>Fungi</taxon>
        <taxon>Dikarya</taxon>
        <taxon>Ascomycota</taxon>
        <taxon>Pezizomycotina</taxon>
        <taxon>Dothideomycetes</taxon>
        <taxon>Pleosporomycetidae</taxon>
        <taxon>Pleosporales</taxon>
        <taxon>Pleosporineae</taxon>
        <taxon>Pleosporaceae</taxon>
        <taxon>Curvularia</taxon>
    </lineage>
</organism>
<name>A0A9Q8ZBJ9_CURCL</name>
<sequence>MTRSQMQFDFIITDPVSNPKPGKSIQIRSRCMQGRNKREDSRRTQREKRRMAKETTAIVVPDRTLHPSMTLSPKLLTRDAIPIQFAGHGIDSEAKSLIANVFVFNFLATDVTPLERCVNLDCLESSCFSWLFMDTMFLHSILCASYASKEFKSPHWKGNPGVRTTFHLQATLSSLRVKMQETHAYQDESVLRVIINLALLAITFGDWVAGATHLEGLLEIVQLRGDAAFLKGRPTLHFKLDRTDLAWYLSTGRKPYFMQPIKSWDCRVAPNLQPPADLYQPSTAWDSRIVNVFKDFQKLSLLIGRNRLKFVINDPAICHGDLNSLQTRLLCLADIVTKPIEELVRLTMLAMLTSTFKLPGRDIPYDWVAERLRSTYITVRSEIRHDKSLLLWVVLTASITVARAHEPWIRDGWKAAAAGLTWKKVEAQLLKVMWIEIVHSKPGKKVHNQFSNVNSSS</sequence>
<accession>A0A9Q8ZBJ9</accession>